<dbReference type="Proteomes" id="UP000436911">
    <property type="component" value="Unassembled WGS sequence"/>
</dbReference>
<dbReference type="AlphaFoldDB" id="A0A368NXT3"/>
<evidence type="ECO:0000313" key="3">
    <source>
        <dbReference type="EMBL" id="KAA3532023.1"/>
    </source>
</evidence>
<keyword evidence="2" id="KW-0472">Membrane</keyword>
<evidence type="ECO:0000256" key="1">
    <source>
        <dbReference type="SAM" id="MobiDB-lite"/>
    </source>
</evidence>
<gene>
    <name evidence="3" type="ORF">DXT89_01245</name>
</gene>
<dbReference type="OrthoDB" id="1523552at2"/>
<keyword evidence="2" id="KW-1133">Transmembrane helix</keyword>
<dbReference type="InterPro" id="IPR010865">
    <property type="entry name" value="DUF1499"/>
</dbReference>
<comment type="caution">
    <text evidence="3">The sequence shown here is derived from an EMBL/GenBank/DDBJ whole genome shotgun (WGS) entry which is preliminary data.</text>
</comment>
<reference evidence="3 4" key="1">
    <citation type="submission" date="2018-08" db="EMBL/GenBank/DDBJ databases">
        <title>Genome sequencing of Agrobacterium vitis strain ICMP 10754.</title>
        <authorList>
            <person name="Visnovsky S.B."/>
            <person name="Pitman A.R."/>
        </authorList>
    </citation>
    <scope>NUCLEOTIDE SEQUENCE [LARGE SCALE GENOMIC DNA]</scope>
    <source>
        <strain evidence="3 4">ICMP 10754</strain>
    </source>
</reference>
<protein>
    <submittedName>
        <fullName evidence="3">DUF1499 domain-containing protein</fullName>
    </submittedName>
</protein>
<dbReference type="Pfam" id="PF07386">
    <property type="entry name" value="DUF1499"/>
    <property type="match status" value="1"/>
</dbReference>
<feature type="transmembrane region" description="Helical" evidence="2">
    <location>
        <begin position="79"/>
        <end position="98"/>
    </location>
</feature>
<feature type="compositionally biased region" description="Pro residues" evidence="1">
    <location>
        <begin position="204"/>
        <end position="216"/>
    </location>
</feature>
<dbReference type="RefSeq" id="WP_060719038.1">
    <property type="nucleotide sequence ID" value="NZ_AP023268.1"/>
</dbReference>
<evidence type="ECO:0000313" key="4">
    <source>
        <dbReference type="Proteomes" id="UP000436911"/>
    </source>
</evidence>
<name>A0A368NXT3_AGRVI</name>
<dbReference type="GeneID" id="60681898"/>
<proteinExistence type="predicted"/>
<keyword evidence="2" id="KW-0812">Transmembrane</keyword>
<sequence length="299" mass="32404">MTIRFTRPVSIAARWAWRLAFLSLLLLVAAWLGFRFGPLSMPSFVLAVLLCGGLAALSVPFAFWGLWRLWSVGAKGGLAASRALVIAALPLSVLALAAERYQTRPELYEVVSDVADPPGWILPPASKSSWLPRPLSDAVVQARLQAEAYPTLTVRRYDGALDRVYQAVRKVASDQRWSVTATRGAAYARPDFQAPTAVSGTPAGPAPVPVPTPRPQPQAQDLIPDNEPPGVIRIQATTRNFILGFPFDILIRLREEEETVLVDIRVSSRYGPHDLGFAAAIANGYLTALDGELLGIASQ</sequence>
<dbReference type="EMBL" id="QUSG01000001">
    <property type="protein sequence ID" value="KAA3532023.1"/>
    <property type="molecule type" value="Genomic_DNA"/>
</dbReference>
<organism evidence="3 4">
    <name type="scientific">Agrobacterium vitis</name>
    <name type="common">Rhizobium vitis</name>
    <dbReference type="NCBI Taxonomy" id="373"/>
    <lineage>
        <taxon>Bacteria</taxon>
        <taxon>Pseudomonadati</taxon>
        <taxon>Pseudomonadota</taxon>
        <taxon>Alphaproteobacteria</taxon>
        <taxon>Hyphomicrobiales</taxon>
        <taxon>Rhizobiaceae</taxon>
        <taxon>Rhizobium/Agrobacterium group</taxon>
        <taxon>Agrobacterium</taxon>
    </lineage>
</organism>
<feature type="compositionally biased region" description="Low complexity" evidence="1">
    <location>
        <begin position="194"/>
        <end position="203"/>
    </location>
</feature>
<evidence type="ECO:0000256" key="2">
    <source>
        <dbReference type="SAM" id="Phobius"/>
    </source>
</evidence>
<feature type="transmembrane region" description="Helical" evidence="2">
    <location>
        <begin position="15"/>
        <end position="34"/>
    </location>
</feature>
<feature type="region of interest" description="Disordered" evidence="1">
    <location>
        <begin position="194"/>
        <end position="227"/>
    </location>
</feature>
<feature type="transmembrane region" description="Helical" evidence="2">
    <location>
        <begin position="46"/>
        <end position="67"/>
    </location>
</feature>
<accession>A0A368NXT3</accession>